<dbReference type="SMART" id="SM00257">
    <property type="entry name" value="LysM"/>
    <property type="match status" value="2"/>
</dbReference>
<feature type="domain" description="LysM" evidence="4">
    <location>
        <begin position="98"/>
        <end position="142"/>
    </location>
</feature>
<dbReference type="InterPro" id="IPR036779">
    <property type="entry name" value="LysM_dom_sf"/>
</dbReference>
<dbReference type="Gene3D" id="3.10.350.10">
    <property type="entry name" value="LysM domain"/>
    <property type="match status" value="2"/>
</dbReference>
<sequence length="360" mass="37445">MRRGRRAVLLAAAMAAGLAGCTQWDAQPEYNSVFHPTGRGTGAPVRDVPPEVTVKRGDTVYGIARTYGVPMRQLMEMNRLAPPYTLYVGQVLRMPAQQVYVVQPGDTLYGISRAHAVDMNALARTNRLGPPYVITQGQRLVLPGTVQAMAADRAEPEPRPPVLVEKTDPGSSSAAPAPPVVAQGPAAPAPTTAPPPSATTAPAAPAEPPKVAAAPPKPAPVGEPPARSGGRFAWPVKGPVIAGFGPAGKGLHNDGVNILVPEGTPVKAAENGVVVYAGNELKGFGNLLLLKHDGGWMTAYAHNSQLIAQRGATVKKGEVIAKSGATGNVDRPQVHFELRKGSKAVDPVKYLDGSADLAAR</sequence>
<accession>A0A286H022</accession>
<reference evidence="5 6" key="1">
    <citation type="submission" date="2017-09" db="EMBL/GenBank/DDBJ databases">
        <authorList>
            <person name="Ehlers B."/>
            <person name="Leendertz F.H."/>
        </authorList>
    </citation>
    <scope>NUCLEOTIDE SEQUENCE [LARGE SCALE GENOMIC DNA]</scope>
    <source>
        <strain evidence="5 6">USBA 140</strain>
    </source>
</reference>
<keyword evidence="3" id="KW-0732">Signal</keyword>
<dbReference type="Pfam" id="PF01476">
    <property type="entry name" value="LysM"/>
    <property type="match status" value="2"/>
</dbReference>
<organism evidence="5 6">
    <name type="scientific">Caenispirillum bisanense</name>
    <dbReference type="NCBI Taxonomy" id="414052"/>
    <lineage>
        <taxon>Bacteria</taxon>
        <taxon>Pseudomonadati</taxon>
        <taxon>Pseudomonadota</taxon>
        <taxon>Alphaproteobacteria</taxon>
        <taxon>Rhodospirillales</taxon>
        <taxon>Novispirillaceae</taxon>
        <taxon>Caenispirillum</taxon>
    </lineage>
</organism>
<dbReference type="PROSITE" id="PS51257">
    <property type="entry name" value="PROKAR_LIPOPROTEIN"/>
    <property type="match status" value="1"/>
</dbReference>
<evidence type="ECO:0000313" key="6">
    <source>
        <dbReference type="Proteomes" id="UP000219621"/>
    </source>
</evidence>
<evidence type="ECO:0000313" key="5">
    <source>
        <dbReference type="EMBL" id="SOE01107.1"/>
    </source>
</evidence>
<feature type="compositionally biased region" description="Pro residues" evidence="2">
    <location>
        <begin position="187"/>
        <end position="197"/>
    </location>
</feature>
<keyword evidence="6" id="KW-1185">Reference proteome</keyword>
<dbReference type="PANTHER" id="PTHR21666">
    <property type="entry name" value="PEPTIDASE-RELATED"/>
    <property type="match status" value="1"/>
</dbReference>
<comment type="similarity">
    <text evidence="1">Belongs to the E.coli NlpD/Haemophilus LppB family.</text>
</comment>
<dbReference type="InterPro" id="IPR011055">
    <property type="entry name" value="Dup_hybrid_motif"/>
</dbReference>
<dbReference type="SUPFAM" id="SSF51261">
    <property type="entry name" value="Duplicated hybrid motif"/>
    <property type="match status" value="1"/>
</dbReference>
<dbReference type="Gene3D" id="2.70.70.10">
    <property type="entry name" value="Glucose Permease (Domain IIA)"/>
    <property type="match status" value="1"/>
</dbReference>
<evidence type="ECO:0000256" key="1">
    <source>
        <dbReference type="ARBA" id="ARBA00038420"/>
    </source>
</evidence>
<dbReference type="InterPro" id="IPR018392">
    <property type="entry name" value="LysM"/>
</dbReference>
<name>A0A286H022_9PROT</name>
<dbReference type="GO" id="GO:0004222">
    <property type="term" value="F:metalloendopeptidase activity"/>
    <property type="evidence" value="ECO:0007669"/>
    <property type="project" value="TreeGrafter"/>
</dbReference>
<feature type="compositionally biased region" description="Low complexity" evidence="2">
    <location>
        <begin position="169"/>
        <end position="186"/>
    </location>
</feature>
<dbReference type="PANTHER" id="PTHR21666:SF263">
    <property type="entry name" value="MUREIN HYDROLASE ACTIVATOR NLPD"/>
    <property type="match status" value="1"/>
</dbReference>
<dbReference type="Pfam" id="PF01551">
    <property type="entry name" value="Peptidase_M23"/>
    <property type="match status" value="1"/>
</dbReference>
<gene>
    <name evidence="5" type="ORF">SAMN05421508_11621</name>
</gene>
<feature type="region of interest" description="Disordered" evidence="2">
    <location>
        <begin position="152"/>
        <end position="226"/>
    </location>
</feature>
<evidence type="ECO:0000256" key="3">
    <source>
        <dbReference type="SAM" id="SignalP"/>
    </source>
</evidence>
<dbReference type="AlphaFoldDB" id="A0A286H022"/>
<feature type="signal peptide" evidence="3">
    <location>
        <begin position="1"/>
        <end position="26"/>
    </location>
</feature>
<proteinExistence type="inferred from homology"/>
<dbReference type="PROSITE" id="PS51782">
    <property type="entry name" value="LYSM"/>
    <property type="match status" value="2"/>
</dbReference>
<feature type="domain" description="LysM" evidence="4">
    <location>
        <begin position="50"/>
        <end position="94"/>
    </location>
</feature>
<keyword evidence="5" id="KW-0378">Hydrolase</keyword>
<feature type="compositionally biased region" description="Low complexity" evidence="2">
    <location>
        <begin position="198"/>
        <end position="214"/>
    </location>
</feature>
<evidence type="ECO:0000259" key="4">
    <source>
        <dbReference type="PROSITE" id="PS51782"/>
    </source>
</evidence>
<dbReference type="SUPFAM" id="SSF54106">
    <property type="entry name" value="LysM domain"/>
    <property type="match status" value="1"/>
</dbReference>
<evidence type="ECO:0000256" key="2">
    <source>
        <dbReference type="SAM" id="MobiDB-lite"/>
    </source>
</evidence>
<dbReference type="CDD" id="cd12797">
    <property type="entry name" value="M23_peptidase"/>
    <property type="match status" value="1"/>
</dbReference>
<dbReference type="EMBL" id="OCNJ01000016">
    <property type="protein sequence ID" value="SOE01107.1"/>
    <property type="molecule type" value="Genomic_DNA"/>
</dbReference>
<dbReference type="Proteomes" id="UP000219621">
    <property type="component" value="Unassembled WGS sequence"/>
</dbReference>
<dbReference type="InterPro" id="IPR016047">
    <property type="entry name" value="M23ase_b-sheet_dom"/>
</dbReference>
<protein>
    <submittedName>
        <fullName evidence="5">Murein DD-endopeptidase MepM and murein hydrolase activator NlpD, contain LysM domain</fullName>
    </submittedName>
</protein>
<feature type="chain" id="PRO_5012809521" evidence="3">
    <location>
        <begin position="27"/>
        <end position="360"/>
    </location>
</feature>
<dbReference type="RefSeq" id="WP_245913652.1">
    <property type="nucleotide sequence ID" value="NZ_OCNJ01000016.1"/>
</dbReference>
<dbReference type="CDD" id="cd00118">
    <property type="entry name" value="LysM"/>
    <property type="match status" value="2"/>
</dbReference>
<dbReference type="InterPro" id="IPR050570">
    <property type="entry name" value="Cell_wall_metabolism_enzyme"/>
</dbReference>